<proteinExistence type="predicted"/>
<reference evidence="1 2" key="1">
    <citation type="submission" date="2019-03" db="EMBL/GenBank/DDBJ databases">
        <title>Pragia sp. nov. isolated from the gut tract of Carduelis flavirostris.</title>
        <authorList>
            <person name="Ge Y."/>
        </authorList>
    </citation>
    <scope>NUCLEOTIDE SEQUENCE [LARGE SCALE GENOMIC DNA]</scope>
    <source>
        <strain evidence="1 2">CF-458</strain>
    </source>
</reference>
<evidence type="ECO:0000313" key="2">
    <source>
        <dbReference type="Proteomes" id="UP000293154"/>
    </source>
</evidence>
<gene>
    <name evidence="1" type="ORF">EKN56_03215</name>
</gene>
<dbReference type="RefSeq" id="WP_130590493.1">
    <property type="nucleotide sequence ID" value="NZ_CP034752.1"/>
</dbReference>
<dbReference type="EMBL" id="CP034752">
    <property type="protein sequence ID" value="QBH95502.1"/>
    <property type="molecule type" value="Genomic_DNA"/>
</dbReference>
<dbReference type="Proteomes" id="UP000293154">
    <property type="component" value="Chromosome"/>
</dbReference>
<protein>
    <submittedName>
        <fullName evidence="1">Uncharacterized protein</fullName>
    </submittedName>
</protein>
<accession>A0A411WH04</accession>
<dbReference type="KEGG" id="prag:EKN56_03215"/>
<keyword evidence="2" id="KW-1185">Reference proteome</keyword>
<organism evidence="1 2">
    <name type="scientific">Limnobaculum zhutongyuii</name>
    <dbReference type="NCBI Taxonomy" id="2498113"/>
    <lineage>
        <taxon>Bacteria</taxon>
        <taxon>Pseudomonadati</taxon>
        <taxon>Pseudomonadota</taxon>
        <taxon>Gammaproteobacteria</taxon>
        <taxon>Enterobacterales</taxon>
        <taxon>Budviciaceae</taxon>
        <taxon>Limnobaculum</taxon>
    </lineage>
</organism>
<dbReference type="AlphaFoldDB" id="A0A411WH04"/>
<name>A0A411WH04_9GAMM</name>
<evidence type="ECO:0000313" key="1">
    <source>
        <dbReference type="EMBL" id="QBH95502.1"/>
    </source>
</evidence>
<sequence length="73" mass="8229">MNELFSKLEAISKDGASVIVKIDGERWSDEPSRPFTVLIFGGPLTNETSFRIDSDNLKEAIEEGIAYYKNNFN</sequence>